<sequence length="353" mass="38664">MQQELGATTMEITTVGIDLAKNVFQVHAISCTGGVLVRRALRRAQVMPFFRKLPPCLIGMEACGTSHHWARELTALGHAVRLMPPAYVKPYVERGKTDAADAEAICEAVTRRTMRFVPIKSVEQQSALSLHRTRDLLVRQRTQLVNMVRGLLAEFGIDIPKGLTHALAFVRRAIAGEAHEVPKLAAKVIGALAEQAIAVQDSIHRLERDLLAWYRSNDLARRIATVPGVGLLGATALAATVTDPSHFRSGRQFAAWLGLTPLNNSSGGKERLGRISKMGDQYLRRLLVTGMTSLVRRNKHHPSAADPRLNALLARKPVRVVTVAMANRTARAIWAIMVRGEVYRTPALGIAAV</sequence>
<dbReference type="PANTHER" id="PTHR33055:SF3">
    <property type="entry name" value="PUTATIVE TRANSPOSASE FOR IS117-RELATED"/>
    <property type="match status" value="1"/>
</dbReference>
<dbReference type="GO" id="GO:0004803">
    <property type="term" value="F:transposase activity"/>
    <property type="evidence" value="ECO:0007669"/>
    <property type="project" value="InterPro"/>
</dbReference>
<evidence type="ECO:0000313" key="6">
    <source>
        <dbReference type="Proteomes" id="UP001156856"/>
    </source>
</evidence>
<dbReference type="Proteomes" id="UP000321960">
    <property type="component" value="Unassembled WGS sequence"/>
</dbReference>
<dbReference type="Proteomes" id="UP001156856">
    <property type="component" value="Unassembled WGS sequence"/>
</dbReference>
<reference evidence="3 5" key="3">
    <citation type="submission" date="2019-07" db="EMBL/GenBank/DDBJ databases">
        <title>Whole genome shotgun sequence of Methylobacterium oxalidis NBRC 107715.</title>
        <authorList>
            <person name="Hosoyama A."/>
            <person name="Uohara A."/>
            <person name="Ohji S."/>
            <person name="Ichikawa N."/>
        </authorList>
    </citation>
    <scope>NUCLEOTIDE SEQUENCE [LARGE SCALE GENOMIC DNA]</scope>
    <source>
        <strain evidence="3 5">NBRC 107715</strain>
    </source>
</reference>
<reference evidence="4" key="1">
    <citation type="journal article" date="2014" name="Int. J. Syst. Evol. Microbiol.">
        <title>Complete genome of a new Firmicutes species belonging to the dominant human colonic microbiota ('Ruminococcus bicirculans') reveals two chromosomes and a selective capacity to utilize plant glucans.</title>
        <authorList>
            <consortium name="NISC Comparative Sequencing Program"/>
            <person name="Wegmann U."/>
            <person name="Louis P."/>
            <person name="Goesmann A."/>
            <person name="Henrissat B."/>
            <person name="Duncan S.H."/>
            <person name="Flint H.J."/>
        </authorList>
    </citation>
    <scope>NUCLEOTIDE SEQUENCE</scope>
    <source>
        <strain evidence="4">NBRC 107715</strain>
    </source>
</reference>
<dbReference type="AlphaFoldDB" id="A0A512J9R4"/>
<dbReference type="PANTHER" id="PTHR33055">
    <property type="entry name" value="TRANSPOSASE FOR INSERTION SEQUENCE ELEMENT IS1111A"/>
    <property type="match status" value="1"/>
</dbReference>
<dbReference type="Pfam" id="PF01548">
    <property type="entry name" value="DEDD_Tnp_IS110"/>
    <property type="match status" value="1"/>
</dbReference>
<dbReference type="GO" id="GO:0006313">
    <property type="term" value="P:DNA transposition"/>
    <property type="evidence" value="ECO:0007669"/>
    <property type="project" value="InterPro"/>
</dbReference>
<proteinExistence type="predicted"/>
<protein>
    <submittedName>
        <fullName evidence="3">IS110 family transposase</fullName>
    </submittedName>
</protein>
<dbReference type="NCBIfam" id="NF033542">
    <property type="entry name" value="transpos_IS110"/>
    <property type="match status" value="1"/>
</dbReference>
<accession>A0A512J9R4</accession>
<reference evidence="6" key="2">
    <citation type="journal article" date="2019" name="Int. J. Syst. Evol. Microbiol.">
        <title>The Global Catalogue of Microorganisms (GCM) 10K type strain sequencing project: providing services to taxonomists for standard genome sequencing and annotation.</title>
        <authorList>
            <consortium name="The Broad Institute Genomics Platform"/>
            <consortium name="The Broad Institute Genome Sequencing Center for Infectious Disease"/>
            <person name="Wu L."/>
            <person name="Ma J."/>
        </authorList>
    </citation>
    <scope>NUCLEOTIDE SEQUENCE [LARGE SCALE GENOMIC DNA]</scope>
    <source>
        <strain evidence="6">NBRC 107715</strain>
    </source>
</reference>
<evidence type="ECO:0000259" key="1">
    <source>
        <dbReference type="Pfam" id="PF01548"/>
    </source>
</evidence>
<keyword evidence="6" id="KW-1185">Reference proteome</keyword>
<evidence type="ECO:0000259" key="2">
    <source>
        <dbReference type="Pfam" id="PF02371"/>
    </source>
</evidence>
<dbReference type="InterPro" id="IPR002525">
    <property type="entry name" value="Transp_IS110-like_N"/>
</dbReference>
<reference evidence="4" key="4">
    <citation type="submission" date="2023-01" db="EMBL/GenBank/DDBJ databases">
        <title>Draft genome sequence of Methylobacterium oxalidis strain NBRC 107715.</title>
        <authorList>
            <person name="Sun Q."/>
            <person name="Mori K."/>
        </authorList>
    </citation>
    <scope>NUCLEOTIDE SEQUENCE</scope>
    <source>
        <strain evidence="4">NBRC 107715</strain>
    </source>
</reference>
<name>A0A512J9R4_9HYPH</name>
<dbReference type="EMBL" id="BSPK01000111">
    <property type="protein sequence ID" value="GLS67290.1"/>
    <property type="molecule type" value="Genomic_DNA"/>
</dbReference>
<dbReference type="GO" id="GO:0003677">
    <property type="term" value="F:DNA binding"/>
    <property type="evidence" value="ECO:0007669"/>
    <property type="project" value="InterPro"/>
</dbReference>
<dbReference type="EMBL" id="BJZU01000115">
    <property type="protein sequence ID" value="GEP06700.1"/>
    <property type="molecule type" value="Genomic_DNA"/>
</dbReference>
<evidence type="ECO:0000313" key="4">
    <source>
        <dbReference type="EMBL" id="GLS67290.1"/>
    </source>
</evidence>
<dbReference type="Pfam" id="PF02371">
    <property type="entry name" value="Transposase_20"/>
    <property type="match status" value="1"/>
</dbReference>
<dbReference type="InterPro" id="IPR003346">
    <property type="entry name" value="Transposase_20"/>
</dbReference>
<gene>
    <name evidence="4" type="ORF">GCM10007888_56730</name>
    <name evidence="3" type="ORF">MOX02_47380</name>
</gene>
<dbReference type="InterPro" id="IPR047650">
    <property type="entry name" value="Transpos_IS110"/>
</dbReference>
<organism evidence="3 5">
    <name type="scientific">Methylobacterium oxalidis</name>
    <dbReference type="NCBI Taxonomy" id="944322"/>
    <lineage>
        <taxon>Bacteria</taxon>
        <taxon>Pseudomonadati</taxon>
        <taxon>Pseudomonadota</taxon>
        <taxon>Alphaproteobacteria</taxon>
        <taxon>Hyphomicrobiales</taxon>
        <taxon>Methylobacteriaceae</taxon>
        <taxon>Methylobacterium</taxon>
    </lineage>
</organism>
<evidence type="ECO:0000313" key="5">
    <source>
        <dbReference type="Proteomes" id="UP000321960"/>
    </source>
</evidence>
<feature type="domain" description="Transposase IS110-like N-terminal" evidence="1">
    <location>
        <begin position="15"/>
        <end position="155"/>
    </location>
</feature>
<feature type="domain" description="Transposase IS116/IS110/IS902 C-terminal" evidence="2">
    <location>
        <begin position="221"/>
        <end position="300"/>
    </location>
</feature>
<evidence type="ECO:0000313" key="3">
    <source>
        <dbReference type="EMBL" id="GEP06700.1"/>
    </source>
</evidence>
<comment type="caution">
    <text evidence="3">The sequence shown here is derived from an EMBL/GenBank/DDBJ whole genome shotgun (WGS) entry which is preliminary data.</text>
</comment>